<proteinExistence type="inferred from homology"/>
<reference evidence="7 8" key="1">
    <citation type="journal article" date="2017" name="Mol. Ecol.">
        <title>Comparative and population genomic landscape of Phellinus noxius: A hypervariable fungus causing root rot in trees.</title>
        <authorList>
            <person name="Chung C.L."/>
            <person name="Lee T.J."/>
            <person name="Akiba M."/>
            <person name="Lee H.H."/>
            <person name="Kuo T.H."/>
            <person name="Liu D."/>
            <person name="Ke H.M."/>
            <person name="Yokoi T."/>
            <person name="Roa M.B."/>
            <person name="Lu M.J."/>
            <person name="Chang Y.Y."/>
            <person name="Ann P.J."/>
            <person name="Tsai J.N."/>
            <person name="Chen C.Y."/>
            <person name="Tzean S.S."/>
            <person name="Ota Y."/>
            <person name="Hattori T."/>
            <person name="Sahashi N."/>
            <person name="Liou R.F."/>
            <person name="Kikuchi T."/>
            <person name="Tsai I.J."/>
        </authorList>
    </citation>
    <scope>NUCLEOTIDE SEQUENCE [LARGE SCALE GENOMIC DNA]</scope>
    <source>
        <strain evidence="7 8">FFPRI411160</strain>
    </source>
</reference>
<dbReference type="STRING" id="2282107.A0A286UFN0"/>
<dbReference type="SMART" id="SM01362">
    <property type="entry name" value="DUF663"/>
    <property type="match status" value="1"/>
</dbReference>
<protein>
    <submittedName>
        <fullName evidence="7">Ribosome biogenesis tsr1</fullName>
    </submittedName>
</protein>
<keyword evidence="8" id="KW-1185">Reference proteome</keyword>
<feature type="region of interest" description="Disordered" evidence="5">
    <location>
        <begin position="497"/>
        <end position="519"/>
    </location>
</feature>
<dbReference type="InterPro" id="IPR030387">
    <property type="entry name" value="G_Bms1/Tsr1_dom"/>
</dbReference>
<accession>A0A286UFN0</accession>
<feature type="compositionally biased region" description="Basic residues" evidence="5">
    <location>
        <begin position="55"/>
        <end position="64"/>
    </location>
</feature>
<dbReference type="FunCoup" id="A0A286UFN0">
    <property type="interactions" value="457"/>
</dbReference>
<dbReference type="InParanoid" id="A0A286UFN0"/>
<keyword evidence="2" id="KW-0690">Ribosome biogenesis</keyword>
<evidence type="ECO:0000256" key="3">
    <source>
        <dbReference type="ARBA" id="ARBA00023242"/>
    </source>
</evidence>
<dbReference type="Pfam" id="PF08142">
    <property type="entry name" value="AARP2CN"/>
    <property type="match status" value="1"/>
</dbReference>
<evidence type="ECO:0000313" key="8">
    <source>
        <dbReference type="Proteomes" id="UP000217199"/>
    </source>
</evidence>
<dbReference type="GO" id="GO:0003924">
    <property type="term" value="F:GTPase activity"/>
    <property type="evidence" value="ECO:0007669"/>
    <property type="project" value="TreeGrafter"/>
</dbReference>
<dbReference type="GO" id="GO:0000462">
    <property type="term" value="P:maturation of SSU-rRNA from tricistronic rRNA transcript (SSU-rRNA, 5.8S rRNA, LSU-rRNA)"/>
    <property type="evidence" value="ECO:0007669"/>
    <property type="project" value="TreeGrafter"/>
</dbReference>
<dbReference type="EMBL" id="NBII01000005">
    <property type="protein sequence ID" value="PAV18406.1"/>
    <property type="molecule type" value="Genomic_DNA"/>
</dbReference>
<feature type="compositionally biased region" description="Acidic residues" evidence="5">
    <location>
        <begin position="411"/>
        <end position="428"/>
    </location>
</feature>
<dbReference type="Pfam" id="PF22298">
    <property type="entry name" value="Tsr1_G-like"/>
    <property type="match status" value="1"/>
</dbReference>
<evidence type="ECO:0000256" key="2">
    <source>
        <dbReference type="ARBA" id="ARBA00022517"/>
    </source>
</evidence>
<evidence type="ECO:0000256" key="1">
    <source>
        <dbReference type="ARBA" id="ARBA00004604"/>
    </source>
</evidence>
<dbReference type="GO" id="GO:0005730">
    <property type="term" value="C:nucleolus"/>
    <property type="evidence" value="ECO:0007669"/>
    <property type="project" value="UniProtKB-SubCell"/>
</dbReference>
<dbReference type="InterPro" id="IPR039761">
    <property type="entry name" value="Bms1/Tsr1"/>
</dbReference>
<dbReference type="GO" id="GO:0005525">
    <property type="term" value="F:GTP binding"/>
    <property type="evidence" value="ECO:0007669"/>
    <property type="project" value="TreeGrafter"/>
</dbReference>
<dbReference type="GO" id="GO:0034511">
    <property type="term" value="F:U3 snoRNA binding"/>
    <property type="evidence" value="ECO:0007669"/>
    <property type="project" value="TreeGrafter"/>
</dbReference>
<feature type="compositionally biased region" description="Acidic residues" evidence="5">
    <location>
        <begin position="448"/>
        <end position="457"/>
    </location>
</feature>
<feature type="compositionally biased region" description="Basic and acidic residues" evidence="5">
    <location>
        <begin position="497"/>
        <end position="506"/>
    </location>
</feature>
<dbReference type="PANTHER" id="PTHR12858">
    <property type="entry name" value="RIBOSOME BIOGENESIS PROTEIN"/>
    <property type="match status" value="1"/>
</dbReference>
<feature type="compositionally biased region" description="Basic residues" evidence="5">
    <location>
        <begin position="1"/>
        <end position="25"/>
    </location>
</feature>
<dbReference type="GO" id="GO:0000479">
    <property type="term" value="P:endonucleolytic cleavage of tricistronic rRNA transcript (SSU-rRNA, 5.8S rRNA, LSU-rRNA)"/>
    <property type="evidence" value="ECO:0007669"/>
    <property type="project" value="TreeGrafter"/>
</dbReference>
<feature type="region of interest" description="Disordered" evidence="5">
    <location>
        <begin position="1"/>
        <end position="64"/>
    </location>
</feature>
<dbReference type="PANTHER" id="PTHR12858:SF1">
    <property type="entry name" value="PRE-RRNA-PROCESSING PROTEIN TSR1 HOMOLOG"/>
    <property type="match status" value="1"/>
</dbReference>
<dbReference type="OrthoDB" id="119302at2759"/>
<keyword evidence="3" id="KW-0539">Nucleus</keyword>
<dbReference type="Pfam" id="PF04950">
    <property type="entry name" value="RIBIOP_C"/>
    <property type="match status" value="1"/>
</dbReference>
<dbReference type="AlphaFoldDB" id="A0A286UFN0"/>
<dbReference type="InterPro" id="IPR012948">
    <property type="entry name" value="AARP2CN"/>
</dbReference>
<comment type="subcellular location">
    <subcellularLocation>
        <location evidence="1">Nucleus</location>
        <location evidence="1">Nucleolus</location>
    </subcellularLocation>
</comment>
<feature type="domain" description="Bms1-type G" evidence="6">
    <location>
        <begin position="86"/>
        <end position="252"/>
    </location>
</feature>
<dbReference type="InterPro" id="IPR007034">
    <property type="entry name" value="BMS1_TSR1_C"/>
</dbReference>
<name>A0A286UFN0_9AGAM</name>
<comment type="caution">
    <text evidence="7">The sequence shown here is derived from an EMBL/GenBank/DDBJ whole genome shotgun (WGS) entry which is preliminary data.</text>
</comment>
<dbReference type="SMART" id="SM00785">
    <property type="entry name" value="AARP2CN"/>
    <property type="match status" value="1"/>
</dbReference>
<feature type="compositionally biased region" description="Polar residues" evidence="5">
    <location>
        <begin position="41"/>
        <end position="54"/>
    </location>
</feature>
<dbReference type="Proteomes" id="UP000217199">
    <property type="component" value="Unassembled WGS sequence"/>
</dbReference>
<feature type="region of interest" description="Disordered" evidence="5">
    <location>
        <begin position="410"/>
        <end position="457"/>
    </location>
</feature>
<dbReference type="PROSITE" id="PS51714">
    <property type="entry name" value="G_BMS1"/>
    <property type="match status" value="1"/>
</dbReference>
<sequence>MGVDMHHHRSTLKQKNKAFKSKHASKSSLKDQAKGRVVRQSPKTSQQQSNASQHRSNRKNAIKQAQIKKRQALVAATRLFSGADGASRIVAVVPLTQDVSAQAASVSLVNSLNVGIDSSPETGLWKVRADRFKTSLQFIHLPFRHLYATLDACKAADYVLFVLSPSVEVEPWGETLLRTLQAQGLPHVVACSISDMNTSALERKEKKERTGVMKSLLSFMQYFVPSLPRIYDLSGTGDCANALRALCEGVPNELRWRSGRSWLLAENVSWEEKKDQDADNENKNTGSLHVTGVLRGAPFSANRLVHLPGYGDFQVERIVSAPLPRVGRGTAEMEIEPIQLAAPDNDADSLVSTNIPDDLANEQTWPTEEEMRGEINDHDSEIIPDAKKGTTPRRVKRVPKGWSSYQAAWIAEDEDEEEPEDDEDEDAGSDVSMDGDAPGLDLTAEGTNNEDEELDDEMEELQEAEVDISSRRSVAFQDLDIEEEGRQLEEWREKQRLEAERERNEKEDAEFPDEIDTPRDIPARTRFARYRGLRSMRTSPWDPYENLPRDYARIFQFEDYKRTERNVKRRSEAEGYGIEAGTRVTLTLRNVPQEAGLSDATYPFVVFSLLEHEHKVSVLNFTVQRNTEYATPVRSKEPLVLCYGPRRIRTRPIYSQHTRGGGTGVNNVHKFERWLRHGVTSLATIYGPITFGKQPCILLKETEDPQAPELVAMGTFHNTDTTRIIAKRIVLSGHPFKVHKKTATIRYMFFNSDDIAYFKPIQLYTKHGRTGHILESLGTHGYFKAHFDGPINQMDTVCMSLYKRVYPRWPEPHSENRRVIAAHDNSDLDVDTRMED</sequence>
<evidence type="ECO:0000256" key="5">
    <source>
        <dbReference type="SAM" id="MobiDB-lite"/>
    </source>
</evidence>
<evidence type="ECO:0000256" key="4">
    <source>
        <dbReference type="ARBA" id="ARBA00038288"/>
    </source>
</evidence>
<evidence type="ECO:0000313" key="7">
    <source>
        <dbReference type="EMBL" id="PAV18406.1"/>
    </source>
</evidence>
<evidence type="ECO:0000259" key="6">
    <source>
        <dbReference type="PROSITE" id="PS51714"/>
    </source>
</evidence>
<organism evidence="7 8">
    <name type="scientific">Pyrrhoderma noxium</name>
    <dbReference type="NCBI Taxonomy" id="2282107"/>
    <lineage>
        <taxon>Eukaryota</taxon>
        <taxon>Fungi</taxon>
        <taxon>Dikarya</taxon>
        <taxon>Basidiomycota</taxon>
        <taxon>Agaricomycotina</taxon>
        <taxon>Agaricomycetes</taxon>
        <taxon>Hymenochaetales</taxon>
        <taxon>Hymenochaetaceae</taxon>
        <taxon>Pyrrhoderma</taxon>
    </lineage>
</organism>
<comment type="similarity">
    <text evidence="4">Belongs to the TRAFAC class translation factor GTPase superfamily. Bms1-like GTPase family. TSR1 subfamily.</text>
</comment>
<dbReference type="GO" id="GO:0030688">
    <property type="term" value="C:preribosome, small subunit precursor"/>
    <property type="evidence" value="ECO:0007669"/>
    <property type="project" value="TreeGrafter"/>
</dbReference>
<gene>
    <name evidence="7" type="ORF">PNOK_0524800</name>
</gene>